<proteinExistence type="predicted"/>
<gene>
    <name evidence="1" type="ORF">Aco03nite_039520</name>
</gene>
<sequence length="206" mass="23094">MWGVRLIIAGMQRQIRAVFDDETVTVYQAYSSAIAVPAARAGRFVPPFKVDRMTWIKPSFLWMMYRCGWATKPGQEHVLAVSITRSGFEWALAHSELSHYVRDVHPDRATWQRRLKRAPARVQWDPERSLRLGELPYRSLQLGLGGAAVPRYVDEWTTGITDVTGLVREIRGLLDTGDEAAASALLPAERPYPLPADVAEHLGATA</sequence>
<keyword evidence="2" id="KW-1185">Reference proteome</keyword>
<reference evidence="1 2" key="1">
    <citation type="submission" date="2021-01" db="EMBL/GenBank/DDBJ databases">
        <title>Whole genome shotgun sequence of Actinoplanes couchii NBRC 106145.</title>
        <authorList>
            <person name="Komaki H."/>
            <person name="Tamura T."/>
        </authorList>
    </citation>
    <scope>NUCLEOTIDE SEQUENCE [LARGE SCALE GENOMIC DNA]</scope>
    <source>
        <strain evidence="1 2">NBRC 106145</strain>
    </source>
</reference>
<dbReference type="Pfam" id="PF14124">
    <property type="entry name" value="DUF4291"/>
    <property type="match status" value="1"/>
</dbReference>
<evidence type="ECO:0008006" key="3">
    <source>
        <dbReference type="Google" id="ProtNLM"/>
    </source>
</evidence>
<accession>A0ABQ3XAR7</accession>
<dbReference type="PANTHER" id="PTHR38567">
    <property type="entry name" value="DUF4291 DOMAIN-CONTAINING PROTEIN"/>
    <property type="match status" value="1"/>
</dbReference>
<dbReference type="EMBL" id="BOMG01000051">
    <property type="protein sequence ID" value="GID55548.1"/>
    <property type="molecule type" value="Genomic_DNA"/>
</dbReference>
<evidence type="ECO:0000313" key="2">
    <source>
        <dbReference type="Proteomes" id="UP000612282"/>
    </source>
</evidence>
<dbReference type="InterPro" id="IPR025633">
    <property type="entry name" value="DUF4291"/>
</dbReference>
<dbReference type="PANTHER" id="PTHR38567:SF1">
    <property type="entry name" value="DUF4291 DOMAIN-CONTAINING PROTEIN"/>
    <property type="match status" value="1"/>
</dbReference>
<protein>
    <recommendedName>
        <fullName evidence="3">DUF4291 domain-containing protein</fullName>
    </recommendedName>
</protein>
<dbReference type="Proteomes" id="UP000612282">
    <property type="component" value="Unassembled WGS sequence"/>
</dbReference>
<name>A0ABQ3XAR7_9ACTN</name>
<evidence type="ECO:0000313" key="1">
    <source>
        <dbReference type="EMBL" id="GID55548.1"/>
    </source>
</evidence>
<organism evidence="1 2">
    <name type="scientific">Actinoplanes couchii</name>
    <dbReference type="NCBI Taxonomy" id="403638"/>
    <lineage>
        <taxon>Bacteria</taxon>
        <taxon>Bacillati</taxon>
        <taxon>Actinomycetota</taxon>
        <taxon>Actinomycetes</taxon>
        <taxon>Micromonosporales</taxon>
        <taxon>Micromonosporaceae</taxon>
        <taxon>Actinoplanes</taxon>
    </lineage>
</organism>
<comment type="caution">
    <text evidence="1">The sequence shown here is derived from an EMBL/GenBank/DDBJ whole genome shotgun (WGS) entry which is preliminary data.</text>
</comment>